<accession>A0ABS9AAG8</accession>
<reference evidence="1 2" key="1">
    <citation type="journal article" date="2021" name="Front. Microbiol.">
        <title>Aerobic Denitrification and Heterotrophic Sulfur Oxidation in the Genus Halomonas Revealed by Six Novel Species Characterizations and Genome-Based Analysis.</title>
        <authorList>
            <person name="Wang L."/>
            <person name="Shao Z."/>
        </authorList>
    </citation>
    <scope>NUCLEOTIDE SEQUENCE [LARGE SCALE GENOMIC DNA]</scope>
    <source>
        <strain evidence="1 2">MCCC 1A11036</strain>
    </source>
</reference>
<name>A0ABS9AAG8_9GAMM</name>
<proteinExistence type="predicted"/>
<keyword evidence="2" id="KW-1185">Reference proteome</keyword>
<dbReference type="EMBL" id="JABFTT010000002">
    <property type="protein sequence ID" value="MCE8018921.1"/>
    <property type="molecule type" value="Genomic_DNA"/>
</dbReference>
<dbReference type="Proteomes" id="UP001320122">
    <property type="component" value="Unassembled WGS sequence"/>
</dbReference>
<comment type="caution">
    <text evidence="1">The sequence shown here is derived from an EMBL/GenBank/DDBJ whole genome shotgun (WGS) entry which is preliminary data.</text>
</comment>
<dbReference type="RefSeq" id="WP_234272307.1">
    <property type="nucleotide sequence ID" value="NZ_JABFTT010000002.1"/>
</dbReference>
<evidence type="ECO:0000313" key="2">
    <source>
        <dbReference type="Proteomes" id="UP001320122"/>
    </source>
</evidence>
<sequence>MSKITANILLQCTAEEIYADVKAGYLSPQILFRDAREVIRPKFDSHDDVLEKFLSDSFSLLDNCVETKEIKKLIIEVSVLVNAGLYGKSVCLDNILKIDNFLRKEERCSSSCFSGGVISYVLGDYKTAEKKFMEFDCIKPEKILYHQTAAPAFRDRSYCPQPRSTDSAGEIKWCKKAEPKNITVLVSCDIGYFVAYGKNYIDTIKKYNSDLNVHFHIINPIEDIVSQADFLTQTWIGYSTEKVDYGNVKTYSSLARYIIAPSVIERYGNSVFISDIDLLVEKNPHFLSSSCRNLIGLYIGRKKARYFPWTAIKAGAGFYPNEQKSIAFLKTVGDFMLDMYSAGNDGWMLDQVALEFSFRLHSNLEYLDLKNLDYPIGQVKNRGGMRRIASDVIRNGL</sequence>
<evidence type="ECO:0000313" key="1">
    <source>
        <dbReference type="EMBL" id="MCE8018921.1"/>
    </source>
</evidence>
<gene>
    <name evidence="1" type="ORF">HOP51_02135</name>
</gene>
<protein>
    <submittedName>
        <fullName evidence="1">Uncharacterized protein</fullName>
    </submittedName>
</protein>
<organism evidence="1 2">
    <name type="scientific">Billgrantia zhangzhouensis</name>
    <dbReference type="NCBI Taxonomy" id="2733481"/>
    <lineage>
        <taxon>Bacteria</taxon>
        <taxon>Pseudomonadati</taxon>
        <taxon>Pseudomonadota</taxon>
        <taxon>Gammaproteobacteria</taxon>
        <taxon>Oceanospirillales</taxon>
        <taxon>Halomonadaceae</taxon>
        <taxon>Billgrantia</taxon>
    </lineage>
</organism>